<dbReference type="PANTHER" id="PTHR48079">
    <property type="entry name" value="PROTEIN YEEZ"/>
    <property type="match status" value="1"/>
</dbReference>
<comment type="caution">
    <text evidence="2">The sequence shown here is derived from an EMBL/GenBank/DDBJ whole genome shotgun (WGS) entry which is preliminary data.</text>
</comment>
<evidence type="ECO:0000313" key="3">
    <source>
        <dbReference type="Proteomes" id="UP001501563"/>
    </source>
</evidence>
<accession>A0ABP7L1W4</accession>
<dbReference type="InterPro" id="IPR036291">
    <property type="entry name" value="NAD(P)-bd_dom_sf"/>
</dbReference>
<dbReference type="SUPFAM" id="SSF51735">
    <property type="entry name" value="NAD(P)-binding Rossmann-fold domains"/>
    <property type="match status" value="1"/>
</dbReference>
<dbReference type="PANTHER" id="PTHR48079:SF6">
    <property type="entry name" value="NAD(P)-BINDING DOMAIN-CONTAINING PROTEIN-RELATED"/>
    <property type="match status" value="1"/>
</dbReference>
<feature type="domain" description="NAD-dependent epimerase/dehydratase" evidence="1">
    <location>
        <begin position="15"/>
        <end position="233"/>
    </location>
</feature>
<dbReference type="RefSeq" id="WP_345553310.1">
    <property type="nucleotide sequence ID" value="NZ_BAAAZA010000030.1"/>
</dbReference>
<dbReference type="InterPro" id="IPR051783">
    <property type="entry name" value="NAD(P)-dependent_oxidoreduct"/>
</dbReference>
<evidence type="ECO:0000259" key="1">
    <source>
        <dbReference type="Pfam" id="PF01370"/>
    </source>
</evidence>
<evidence type="ECO:0000313" key="2">
    <source>
        <dbReference type="EMBL" id="GAA3893457.1"/>
    </source>
</evidence>
<dbReference type="EMBL" id="BAAAZA010000030">
    <property type="protein sequence ID" value="GAA3893457.1"/>
    <property type="molecule type" value="Genomic_DNA"/>
</dbReference>
<name>A0ABP7L1W4_9ACTN</name>
<dbReference type="Proteomes" id="UP001501563">
    <property type="component" value="Unassembled WGS sequence"/>
</dbReference>
<keyword evidence="3" id="KW-1185">Reference proteome</keyword>
<organism evidence="2 3">
    <name type="scientific">Streptomyces lannensis</name>
    <dbReference type="NCBI Taxonomy" id="766498"/>
    <lineage>
        <taxon>Bacteria</taxon>
        <taxon>Bacillati</taxon>
        <taxon>Actinomycetota</taxon>
        <taxon>Actinomycetes</taxon>
        <taxon>Kitasatosporales</taxon>
        <taxon>Streptomycetaceae</taxon>
        <taxon>Streptomyces</taxon>
    </lineage>
</organism>
<protein>
    <submittedName>
        <fullName evidence="2">NAD(P)-dependent oxidoreductase</fullName>
    </submittedName>
</protein>
<reference evidence="3" key="1">
    <citation type="journal article" date="2019" name="Int. J. Syst. Evol. Microbiol.">
        <title>The Global Catalogue of Microorganisms (GCM) 10K type strain sequencing project: providing services to taxonomists for standard genome sequencing and annotation.</title>
        <authorList>
            <consortium name="The Broad Institute Genomics Platform"/>
            <consortium name="The Broad Institute Genome Sequencing Center for Infectious Disease"/>
            <person name="Wu L."/>
            <person name="Ma J."/>
        </authorList>
    </citation>
    <scope>NUCLEOTIDE SEQUENCE [LARGE SCALE GENOMIC DNA]</scope>
    <source>
        <strain evidence="3">JCM 16578</strain>
    </source>
</reference>
<proteinExistence type="predicted"/>
<dbReference type="Gene3D" id="3.40.50.720">
    <property type="entry name" value="NAD(P)-binding Rossmann-like Domain"/>
    <property type="match status" value="1"/>
</dbReference>
<dbReference type="Pfam" id="PF01370">
    <property type="entry name" value="Epimerase"/>
    <property type="match status" value="1"/>
</dbReference>
<gene>
    <name evidence="2" type="ORF">GCM10022207_71710</name>
</gene>
<sequence length="302" mass="31412">MGRFRLITGEWTMHVFVAGATGAVGRQLVPLLLAEGHRVTGISRSSAGVERIRRQGAAAVQADVFDREALYRVLATAAPDAVIHQLTDLSDADGEATNRLRREGTGNLVDAAVSADVTRIVAQSIAWAYAPGEGPAYEGTPLDVGAAAPRGGMVEGVRALEEKAAEVETAVQLRYGILYGPGTWYAPGGPVAAALAGDPSARFLGSTSADLSVMSFLHVADAARAAVAALGWPSGPVNIVDDEPAQAREWLPALARALGVPAPQPVPGRLDWARGASNGLARSRGWRPGHASWRSGFAAQMA</sequence>
<dbReference type="InterPro" id="IPR001509">
    <property type="entry name" value="Epimerase_deHydtase"/>
</dbReference>